<dbReference type="EMBL" id="MU856158">
    <property type="protein sequence ID" value="KAK3897468.1"/>
    <property type="molecule type" value="Genomic_DNA"/>
</dbReference>
<name>A0AAN6RPA9_9PEZI</name>
<sequence length="227" mass="25952">MAAPLANMERQAFDRIKAKAAFQLTYKNETSYDAETVALLIAWLNEHYCGRNAYFGLLEEPGLDLGTFPAPEVDETFLFRQYQGIWSVAYVKRQPHHVIIYDGNSEHPSNCLHEDQPRTLRLQHLQHAVKGELAQLDIPDTVYISQHKIVSHASKAHSAIGCIAWAEAKFRCWPIDHNWEEFEHPCWIPAAEHCNEFADMTINGKVDWSDVLRERARRASVARLTGA</sequence>
<evidence type="ECO:0000313" key="2">
    <source>
        <dbReference type="Proteomes" id="UP001303889"/>
    </source>
</evidence>
<protein>
    <submittedName>
        <fullName evidence="1">Uncharacterized protein</fullName>
    </submittedName>
</protein>
<dbReference type="AlphaFoldDB" id="A0AAN6RPA9"/>
<reference evidence="1" key="1">
    <citation type="journal article" date="2023" name="Mol. Phylogenet. Evol.">
        <title>Genome-scale phylogeny and comparative genomics of the fungal order Sordariales.</title>
        <authorList>
            <person name="Hensen N."/>
            <person name="Bonometti L."/>
            <person name="Westerberg I."/>
            <person name="Brannstrom I.O."/>
            <person name="Guillou S."/>
            <person name="Cros-Aarteil S."/>
            <person name="Calhoun S."/>
            <person name="Haridas S."/>
            <person name="Kuo A."/>
            <person name="Mondo S."/>
            <person name="Pangilinan J."/>
            <person name="Riley R."/>
            <person name="LaButti K."/>
            <person name="Andreopoulos B."/>
            <person name="Lipzen A."/>
            <person name="Chen C."/>
            <person name="Yan M."/>
            <person name="Daum C."/>
            <person name="Ng V."/>
            <person name="Clum A."/>
            <person name="Steindorff A."/>
            <person name="Ohm R.A."/>
            <person name="Martin F."/>
            <person name="Silar P."/>
            <person name="Natvig D.O."/>
            <person name="Lalanne C."/>
            <person name="Gautier V."/>
            <person name="Ament-Velasquez S.L."/>
            <person name="Kruys A."/>
            <person name="Hutchinson M.I."/>
            <person name="Powell A.J."/>
            <person name="Barry K."/>
            <person name="Miller A.N."/>
            <person name="Grigoriev I.V."/>
            <person name="Debuchy R."/>
            <person name="Gladieux P."/>
            <person name="Hiltunen Thoren M."/>
            <person name="Johannesson H."/>
        </authorList>
    </citation>
    <scope>NUCLEOTIDE SEQUENCE</scope>
    <source>
        <strain evidence="1">CBS 103.79</strain>
    </source>
</reference>
<keyword evidence="2" id="KW-1185">Reference proteome</keyword>
<organism evidence="1 2">
    <name type="scientific">Staphylotrichum tortipilum</name>
    <dbReference type="NCBI Taxonomy" id="2831512"/>
    <lineage>
        <taxon>Eukaryota</taxon>
        <taxon>Fungi</taxon>
        <taxon>Dikarya</taxon>
        <taxon>Ascomycota</taxon>
        <taxon>Pezizomycotina</taxon>
        <taxon>Sordariomycetes</taxon>
        <taxon>Sordariomycetidae</taxon>
        <taxon>Sordariales</taxon>
        <taxon>Chaetomiaceae</taxon>
        <taxon>Staphylotrichum</taxon>
    </lineage>
</organism>
<dbReference type="Proteomes" id="UP001303889">
    <property type="component" value="Unassembled WGS sequence"/>
</dbReference>
<gene>
    <name evidence="1" type="ORF">C8A05DRAFT_38982</name>
</gene>
<reference evidence="1" key="2">
    <citation type="submission" date="2023-05" db="EMBL/GenBank/DDBJ databases">
        <authorList>
            <consortium name="Lawrence Berkeley National Laboratory"/>
            <person name="Steindorff A."/>
            <person name="Hensen N."/>
            <person name="Bonometti L."/>
            <person name="Westerberg I."/>
            <person name="Brannstrom I.O."/>
            <person name="Guillou S."/>
            <person name="Cros-Aarteil S."/>
            <person name="Calhoun S."/>
            <person name="Haridas S."/>
            <person name="Kuo A."/>
            <person name="Mondo S."/>
            <person name="Pangilinan J."/>
            <person name="Riley R."/>
            <person name="Labutti K."/>
            <person name="Andreopoulos B."/>
            <person name="Lipzen A."/>
            <person name="Chen C."/>
            <person name="Yanf M."/>
            <person name="Daum C."/>
            <person name="Ng V."/>
            <person name="Clum A."/>
            <person name="Ohm R."/>
            <person name="Martin F."/>
            <person name="Silar P."/>
            <person name="Natvig D."/>
            <person name="Lalanne C."/>
            <person name="Gautier V."/>
            <person name="Ament-Velasquez S.L."/>
            <person name="Kruys A."/>
            <person name="Hutchinson M.I."/>
            <person name="Powell A.J."/>
            <person name="Barry K."/>
            <person name="Miller A.N."/>
            <person name="Grigoriev I.V."/>
            <person name="Debuchy R."/>
            <person name="Gladieux P."/>
            <person name="Thoren M.H."/>
            <person name="Johannesson H."/>
        </authorList>
    </citation>
    <scope>NUCLEOTIDE SEQUENCE</scope>
    <source>
        <strain evidence="1">CBS 103.79</strain>
    </source>
</reference>
<comment type="caution">
    <text evidence="1">The sequence shown here is derived from an EMBL/GenBank/DDBJ whole genome shotgun (WGS) entry which is preliminary data.</text>
</comment>
<evidence type="ECO:0000313" key="1">
    <source>
        <dbReference type="EMBL" id="KAK3897468.1"/>
    </source>
</evidence>
<proteinExistence type="predicted"/>
<accession>A0AAN6RPA9</accession>